<dbReference type="EMBL" id="BAAAUX010000019">
    <property type="protein sequence ID" value="GAA2806523.1"/>
    <property type="molecule type" value="Genomic_DNA"/>
</dbReference>
<protein>
    <recommendedName>
        <fullName evidence="3">ABM domain-containing protein</fullName>
    </recommendedName>
</protein>
<reference evidence="1 2" key="1">
    <citation type="journal article" date="2019" name="Int. J. Syst. Evol. Microbiol.">
        <title>The Global Catalogue of Microorganisms (GCM) 10K type strain sequencing project: providing services to taxonomists for standard genome sequencing and annotation.</title>
        <authorList>
            <consortium name="The Broad Institute Genomics Platform"/>
            <consortium name="The Broad Institute Genome Sequencing Center for Infectious Disease"/>
            <person name="Wu L."/>
            <person name="Ma J."/>
        </authorList>
    </citation>
    <scope>NUCLEOTIDE SEQUENCE [LARGE SCALE GENOMIC DNA]</scope>
    <source>
        <strain evidence="1 2">JCM 9383</strain>
    </source>
</reference>
<dbReference type="InterPro" id="IPR011008">
    <property type="entry name" value="Dimeric_a/b-barrel"/>
</dbReference>
<evidence type="ECO:0008006" key="3">
    <source>
        <dbReference type="Google" id="ProtNLM"/>
    </source>
</evidence>
<comment type="caution">
    <text evidence="1">The sequence shown here is derived from an EMBL/GenBank/DDBJ whole genome shotgun (WGS) entry which is preliminary data.</text>
</comment>
<name>A0ABN3VJJ9_9PSEU</name>
<sequence length="100" mass="10938">MEARVSTYTGTSARFEELLEGMDRIAVARELEQLAGFQGVDVLVDHSARKVLTITYWDSAESAQASAGPANAIRAQLAHESGQIIQSVETYEVWLRLGKA</sequence>
<keyword evidence="2" id="KW-1185">Reference proteome</keyword>
<evidence type="ECO:0000313" key="2">
    <source>
        <dbReference type="Proteomes" id="UP001500979"/>
    </source>
</evidence>
<dbReference type="Proteomes" id="UP001500979">
    <property type="component" value="Unassembled WGS sequence"/>
</dbReference>
<dbReference type="RefSeq" id="WP_344683156.1">
    <property type="nucleotide sequence ID" value="NZ_BAAAUX010000019.1"/>
</dbReference>
<accession>A0ABN3VJJ9</accession>
<organism evidence="1 2">
    <name type="scientific">Saccharopolyspora taberi</name>
    <dbReference type="NCBI Taxonomy" id="60895"/>
    <lineage>
        <taxon>Bacteria</taxon>
        <taxon>Bacillati</taxon>
        <taxon>Actinomycetota</taxon>
        <taxon>Actinomycetes</taxon>
        <taxon>Pseudonocardiales</taxon>
        <taxon>Pseudonocardiaceae</taxon>
        <taxon>Saccharopolyspora</taxon>
    </lineage>
</organism>
<gene>
    <name evidence="1" type="ORF">GCM10010470_47240</name>
</gene>
<evidence type="ECO:0000313" key="1">
    <source>
        <dbReference type="EMBL" id="GAA2806523.1"/>
    </source>
</evidence>
<dbReference type="SUPFAM" id="SSF54909">
    <property type="entry name" value="Dimeric alpha+beta barrel"/>
    <property type="match status" value="1"/>
</dbReference>
<proteinExistence type="predicted"/>